<dbReference type="PANTHER" id="PTHR11547">
    <property type="entry name" value="ARGININE OR CREATINE KINASE"/>
    <property type="match status" value="1"/>
</dbReference>
<sequence>MKQDRAFALDSILNNPSSPWMDGSGNLADVVISSRVRLARNLKDTPFPHLLEEKEADQVLDRVFSAVDLIGPRGFGGEIIKVRLDNLSLLDRQVLVEKHLISPQHAESGFGKGLILRQDEAVSIMVNEEDHLRIQCLHSGLELDEAWILASGIDDLCDELLDFAYDERIGYLTSCPTNVGTGLRASVMVHLPALAMANEVSRVLAAVNKLGLVVRGIYGEGTEGQGNVFQISNQISLGQTEKEIIENLSLVAKQVVSEEKRVREGLFKNRRAELEDRVFRALGILSNARRMTSNEAIRLWSDLRLGVEFEMIPGLTMKDTNQILVLSRPNYVQRTAGKSLQPEERDTRRAELIRRHLANRKV</sequence>
<gene>
    <name evidence="5" type="primary">mcsB</name>
    <name evidence="9" type="ORF">IMF26_06425</name>
</gene>
<dbReference type="SUPFAM" id="SSF55931">
    <property type="entry name" value="Glutamine synthetase/guanido kinase"/>
    <property type="match status" value="1"/>
</dbReference>
<evidence type="ECO:0000256" key="4">
    <source>
        <dbReference type="ARBA" id="ARBA00022840"/>
    </source>
</evidence>
<dbReference type="KEGG" id="fcz:IMF26_06425"/>
<dbReference type="HAMAP" id="MF_00602">
    <property type="entry name" value="Prot_Arg_kinase"/>
    <property type="match status" value="1"/>
</dbReference>
<keyword evidence="5" id="KW-0021">Allosteric enzyme</keyword>
<comment type="activity regulation">
    <text evidence="5">Appears to be allosterically activated by the binding of pArg-containing polypeptides to the pArg-binding pocket localized in the C-terminal domain of McsB.</text>
</comment>
<dbReference type="PANTHER" id="PTHR11547:SF38">
    <property type="entry name" value="ARGININE KINASE 1-RELATED"/>
    <property type="match status" value="1"/>
</dbReference>
<dbReference type="PROSITE" id="PS51510">
    <property type="entry name" value="PHOSPHAGEN_KINASE_C"/>
    <property type="match status" value="1"/>
</dbReference>
<dbReference type="GO" id="GO:0046314">
    <property type="term" value="P:phosphocreatine biosynthetic process"/>
    <property type="evidence" value="ECO:0007669"/>
    <property type="project" value="InterPro"/>
</dbReference>
<evidence type="ECO:0000256" key="1">
    <source>
        <dbReference type="ARBA" id="ARBA00022679"/>
    </source>
</evidence>
<evidence type="ECO:0000313" key="9">
    <source>
        <dbReference type="EMBL" id="QUL97748.1"/>
    </source>
</evidence>
<evidence type="ECO:0000256" key="6">
    <source>
        <dbReference type="PROSITE-ProRule" id="PRU00843"/>
    </source>
</evidence>
<dbReference type="InterPro" id="IPR022414">
    <property type="entry name" value="ATP-guanido_PTrfase_cat"/>
</dbReference>
<comment type="similarity">
    <text evidence="5 6 7">Belongs to the ATP:guanido phosphotransferase family.</text>
</comment>
<dbReference type="AlphaFoldDB" id="A0AAT9LAF6"/>
<dbReference type="InterPro" id="IPR023660">
    <property type="entry name" value="Arg_Kinase"/>
</dbReference>
<dbReference type="InterPro" id="IPR022415">
    <property type="entry name" value="ATP-guanido_PTrfase_AS"/>
</dbReference>
<organism evidence="9">
    <name type="scientific">Candidatus Fermentithermobacillus carboniphilus</name>
    <dbReference type="NCBI Taxonomy" id="3085328"/>
    <lineage>
        <taxon>Bacteria</taxon>
        <taxon>Bacillati</taxon>
        <taxon>Bacillota</taxon>
        <taxon>Candidatus Fermentithermobacillia</taxon>
        <taxon>Candidatus Fermentithermobacillales</taxon>
        <taxon>Candidatus Fermentithermobacillaceae</taxon>
        <taxon>Candidatus Fermentithermobacillus</taxon>
    </lineage>
</organism>
<feature type="binding site" evidence="5 6">
    <location>
        <begin position="184"/>
        <end position="188"/>
    </location>
    <ligand>
        <name>ATP</name>
        <dbReference type="ChEBI" id="CHEBI:30616"/>
    </ligand>
</feature>
<dbReference type="EMBL" id="CP062796">
    <property type="protein sequence ID" value="QUL97748.1"/>
    <property type="molecule type" value="Genomic_DNA"/>
</dbReference>
<dbReference type="EC" id="2.7.14.1" evidence="5"/>
<accession>A0AAT9LAF6</accession>
<dbReference type="Pfam" id="PF00217">
    <property type="entry name" value="ATP-gua_Ptrans"/>
    <property type="match status" value="1"/>
</dbReference>
<reference evidence="9" key="2">
    <citation type="journal article" date="2023" name="Biology">
        <title>Prokaryotic Life Associated with Coal-Fire Gas Vents Revealed by Metagenomics.</title>
        <authorList>
            <person name="Kadnikov V.V."/>
            <person name="Mardanov A.V."/>
            <person name="Beletsky A.V."/>
            <person name="Karnachuk O.V."/>
            <person name="Ravin N.V."/>
        </authorList>
    </citation>
    <scope>NUCLEOTIDE SEQUENCE</scope>
    <source>
        <strain evidence="9">Bu02</strain>
    </source>
</reference>
<feature type="binding site" evidence="5 6">
    <location>
        <position position="133"/>
    </location>
    <ligand>
        <name>ATP</name>
        <dbReference type="ChEBI" id="CHEBI:30616"/>
    </ligand>
</feature>
<keyword evidence="3 5" id="KW-0418">Kinase</keyword>
<evidence type="ECO:0000256" key="7">
    <source>
        <dbReference type="RuleBase" id="RU000505"/>
    </source>
</evidence>
<dbReference type="PROSITE" id="PS00112">
    <property type="entry name" value="PHOSPHAGEN_KINASE"/>
    <property type="match status" value="1"/>
</dbReference>
<feature type="binding site" evidence="5 6">
    <location>
        <position position="99"/>
    </location>
    <ligand>
        <name>ATP</name>
        <dbReference type="ChEBI" id="CHEBI:30616"/>
    </ligand>
</feature>
<feature type="binding site" evidence="5 6">
    <location>
        <begin position="33"/>
        <end position="37"/>
    </location>
    <ligand>
        <name>ATP</name>
        <dbReference type="ChEBI" id="CHEBI:30616"/>
    </ligand>
</feature>
<keyword evidence="4 5" id="KW-0067">ATP-binding</keyword>
<dbReference type="Gene3D" id="3.30.590.10">
    <property type="entry name" value="Glutamine synthetase/guanido kinase, catalytic domain"/>
    <property type="match status" value="1"/>
</dbReference>
<feature type="binding site" evidence="5 6">
    <location>
        <begin position="215"/>
        <end position="220"/>
    </location>
    <ligand>
        <name>ATP</name>
        <dbReference type="ChEBI" id="CHEBI:30616"/>
    </ligand>
</feature>
<dbReference type="GO" id="GO:0004111">
    <property type="term" value="F:creatine kinase activity"/>
    <property type="evidence" value="ECO:0007669"/>
    <property type="project" value="InterPro"/>
</dbReference>
<evidence type="ECO:0000259" key="8">
    <source>
        <dbReference type="PROSITE" id="PS51510"/>
    </source>
</evidence>
<comment type="function">
    <text evidence="5">Catalyzes the specific phosphorylation of arginine residues in proteins.</text>
</comment>
<evidence type="ECO:0000256" key="5">
    <source>
        <dbReference type="HAMAP-Rule" id="MF_00602"/>
    </source>
</evidence>
<dbReference type="NCBIfam" id="NF002194">
    <property type="entry name" value="PRK01059.1-4"/>
    <property type="match status" value="1"/>
</dbReference>
<proteinExistence type="inferred from homology"/>
<evidence type="ECO:0000256" key="2">
    <source>
        <dbReference type="ARBA" id="ARBA00022741"/>
    </source>
</evidence>
<dbReference type="InterPro" id="IPR014746">
    <property type="entry name" value="Gln_synth/guanido_kin_cat_dom"/>
</dbReference>
<dbReference type="GO" id="GO:0005615">
    <property type="term" value="C:extracellular space"/>
    <property type="evidence" value="ECO:0007669"/>
    <property type="project" value="TreeGrafter"/>
</dbReference>
<protein>
    <recommendedName>
        <fullName evidence="5">Protein-arginine kinase</fullName>
        <ecNumber evidence="5">2.7.14.1</ecNumber>
    </recommendedName>
</protein>
<keyword evidence="1 5" id="KW-0808">Transferase</keyword>
<dbReference type="InterPro" id="IPR000749">
    <property type="entry name" value="ATP-guanido_PTrfase"/>
</dbReference>
<dbReference type="GO" id="GO:1990424">
    <property type="term" value="F:protein arginine kinase activity"/>
    <property type="evidence" value="ECO:0007669"/>
    <property type="project" value="UniProtKB-EC"/>
</dbReference>
<feature type="short sequence motif" description="RDXXRA motif of the pArg binding pocket involved in allosteric regulation" evidence="5">
    <location>
        <begin position="345"/>
        <end position="350"/>
    </location>
</feature>
<dbReference type="GO" id="GO:0005524">
    <property type="term" value="F:ATP binding"/>
    <property type="evidence" value="ECO:0007669"/>
    <property type="project" value="UniProtKB-UniRule"/>
</dbReference>
<comment type="catalytic activity">
    <reaction evidence="5">
        <text>L-arginyl-[protein] + ATP = N(omega)-phospho-L-arginyl-[protein] + ADP + H(+)</text>
        <dbReference type="Rhea" id="RHEA:43384"/>
        <dbReference type="Rhea" id="RHEA-COMP:10532"/>
        <dbReference type="Rhea" id="RHEA-COMP:10533"/>
        <dbReference type="ChEBI" id="CHEBI:15378"/>
        <dbReference type="ChEBI" id="CHEBI:29965"/>
        <dbReference type="ChEBI" id="CHEBI:30616"/>
        <dbReference type="ChEBI" id="CHEBI:83226"/>
        <dbReference type="ChEBI" id="CHEBI:456216"/>
        <dbReference type="EC" id="2.7.14.1"/>
    </reaction>
</comment>
<dbReference type="CDD" id="cd07930">
    <property type="entry name" value="bacterial_phosphagen_kinase"/>
    <property type="match status" value="1"/>
</dbReference>
<evidence type="ECO:0000256" key="3">
    <source>
        <dbReference type="ARBA" id="ARBA00022777"/>
    </source>
</evidence>
<name>A0AAT9LAF6_9FIRM</name>
<reference evidence="9" key="1">
    <citation type="submission" date="2020-10" db="EMBL/GenBank/DDBJ databases">
        <authorList>
            <person name="Kadnikov V."/>
            <person name="Beletsky A.V."/>
            <person name="Mardanov A.V."/>
            <person name="Karnachuk O.V."/>
            <person name="Ravin N.V."/>
        </authorList>
    </citation>
    <scope>NUCLEOTIDE SEQUENCE</scope>
    <source>
        <strain evidence="9">Bu02</strain>
    </source>
</reference>
<feature type="domain" description="Phosphagen kinase C-terminal" evidence="8">
    <location>
        <begin position="30"/>
        <end position="262"/>
    </location>
</feature>
<keyword evidence="2 5" id="KW-0547">Nucleotide-binding</keyword>